<reference evidence="2" key="1">
    <citation type="submission" date="2023-02" db="EMBL/GenBank/DDBJ databases">
        <title>Genome of toxic invasive species Heracleum sosnowskyi carries increased number of genes despite the absence of recent whole-genome duplications.</title>
        <authorList>
            <person name="Schelkunov M."/>
            <person name="Shtratnikova V."/>
            <person name="Makarenko M."/>
            <person name="Klepikova A."/>
            <person name="Omelchenko D."/>
            <person name="Novikova G."/>
            <person name="Obukhova E."/>
            <person name="Bogdanov V."/>
            <person name="Penin A."/>
            <person name="Logacheva M."/>
        </authorList>
    </citation>
    <scope>NUCLEOTIDE SEQUENCE</scope>
    <source>
        <strain evidence="2">Hsosn_3</strain>
        <tissue evidence="2">Leaf</tissue>
    </source>
</reference>
<evidence type="ECO:0000313" key="3">
    <source>
        <dbReference type="Proteomes" id="UP001237642"/>
    </source>
</evidence>
<accession>A0AAD8HWB2</accession>
<keyword evidence="3" id="KW-1185">Reference proteome</keyword>
<gene>
    <name evidence="2" type="ORF">POM88_029825</name>
</gene>
<dbReference type="AlphaFoldDB" id="A0AAD8HWB2"/>
<reference evidence="2" key="2">
    <citation type="submission" date="2023-05" db="EMBL/GenBank/DDBJ databases">
        <authorList>
            <person name="Schelkunov M.I."/>
        </authorList>
    </citation>
    <scope>NUCLEOTIDE SEQUENCE</scope>
    <source>
        <strain evidence="2">Hsosn_3</strain>
        <tissue evidence="2">Leaf</tissue>
    </source>
</reference>
<dbReference type="EMBL" id="JAUIZM010000007">
    <property type="protein sequence ID" value="KAK1373632.1"/>
    <property type="molecule type" value="Genomic_DNA"/>
</dbReference>
<evidence type="ECO:0000313" key="2">
    <source>
        <dbReference type="EMBL" id="KAK1373632.1"/>
    </source>
</evidence>
<name>A0AAD8HWB2_9APIA</name>
<organism evidence="2 3">
    <name type="scientific">Heracleum sosnowskyi</name>
    <dbReference type="NCBI Taxonomy" id="360622"/>
    <lineage>
        <taxon>Eukaryota</taxon>
        <taxon>Viridiplantae</taxon>
        <taxon>Streptophyta</taxon>
        <taxon>Embryophyta</taxon>
        <taxon>Tracheophyta</taxon>
        <taxon>Spermatophyta</taxon>
        <taxon>Magnoliopsida</taxon>
        <taxon>eudicotyledons</taxon>
        <taxon>Gunneridae</taxon>
        <taxon>Pentapetalae</taxon>
        <taxon>asterids</taxon>
        <taxon>campanulids</taxon>
        <taxon>Apiales</taxon>
        <taxon>Apiaceae</taxon>
        <taxon>Apioideae</taxon>
        <taxon>apioid superclade</taxon>
        <taxon>Tordylieae</taxon>
        <taxon>Tordyliinae</taxon>
        <taxon>Heracleum</taxon>
    </lineage>
</organism>
<dbReference type="Proteomes" id="UP001237642">
    <property type="component" value="Unassembled WGS sequence"/>
</dbReference>
<feature type="compositionally biased region" description="Basic residues" evidence="1">
    <location>
        <begin position="35"/>
        <end position="44"/>
    </location>
</feature>
<feature type="compositionally biased region" description="Basic and acidic residues" evidence="1">
    <location>
        <begin position="45"/>
        <end position="60"/>
    </location>
</feature>
<protein>
    <submittedName>
        <fullName evidence="2">Uncharacterized protein</fullName>
    </submittedName>
</protein>
<comment type="caution">
    <text evidence="2">The sequence shown here is derived from an EMBL/GenBank/DDBJ whole genome shotgun (WGS) entry which is preliminary data.</text>
</comment>
<sequence length="134" mass="15787">MVTRTCSGYDKALKGEDFWEFQSTEPLLPPDIPKKLRGRPKKLRRREDWEGEIVEKEGHQGEGSNNKPKILYKPKQKANVSWRNKNNEQKEATEEDIVYEADQSKVDDEQEHVPTQQRPKLTMRRRLPVSLQED</sequence>
<evidence type="ECO:0000256" key="1">
    <source>
        <dbReference type="SAM" id="MobiDB-lite"/>
    </source>
</evidence>
<feature type="region of interest" description="Disordered" evidence="1">
    <location>
        <begin position="23"/>
        <end position="134"/>
    </location>
</feature>
<proteinExistence type="predicted"/>